<dbReference type="PRINTS" id="PR00080">
    <property type="entry name" value="SDRFAMILY"/>
</dbReference>
<proteinExistence type="inferred from homology"/>
<protein>
    <submittedName>
        <fullName evidence="3">2-deoxy-D-gluconate 3-dehydrogenase</fullName>
    </submittedName>
</protein>
<dbReference type="STRING" id="460384.SAMN05216313_11775"/>
<dbReference type="PANTHER" id="PTHR42760:SF5">
    <property type="entry name" value="2-DEHYDRO-3-DEOXY-D-GLUCONATE 5-DEHYDROGENASE"/>
    <property type="match status" value="1"/>
</dbReference>
<keyword evidence="4" id="KW-1185">Reference proteome</keyword>
<dbReference type="GO" id="GO:0016616">
    <property type="term" value="F:oxidoreductase activity, acting on the CH-OH group of donors, NAD or NADP as acceptor"/>
    <property type="evidence" value="ECO:0007669"/>
    <property type="project" value="TreeGrafter"/>
</dbReference>
<organism evidence="3 4">
    <name type="scientific">Enterocloster lavalensis</name>
    <dbReference type="NCBI Taxonomy" id="460384"/>
    <lineage>
        <taxon>Bacteria</taxon>
        <taxon>Bacillati</taxon>
        <taxon>Bacillota</taxon>
        <taxon>Clostridia</taxon>
        <taxon>Lachnospirales</taxon>
        <taxon>Lachnospiraceae</taxon>
        <taxon>Enterocloster</taxon>
    </lineage>
</organism>
<dbReference type="InterPro" id="IPR002347">
    <property type="entry name" value="SDR_fam"/>
</dbReference>
<dbReference type="Proteomes" id="UP000198508">
    <property type="component" value="Unassembled WGS sequence"/>
</dbReference>
<dbReference type="AlphaFoldDB" id="A0A1I0HU53"/>
<name>A0A1I0HU53_9FIRM</name>
<evidence type="ECO:0000313" key="3">
    <source>
        <dbReference type="EMBL" id="SET86773.1"/>
    </source>
</evidence>
<dbReference type="InterPro" id="IPR020904">
    <property type="entry name" value="Sc_DH/Rdtase_CS"/>
</dbReference>
<comment type="similarity">
    <text evidence="1">Belongs to the short-chain dehydrogenases/reductases (SDR) family.</text>
</comment>
<dbReference type="EMBL" id="FOIM01000017">
    <property type="protein sequence ID" value="SET86773.1"/>
    <property type="molecule type" value="Genomic_DNA"/>
</dbReference>
<accession>A0A1I0HU53</accession>
<keyword evidence="2" id="KW-0560">Oxidoreductase</keyword>
<sequence>MKQFPLEHKIAVVTGCAGGIGAGIALGLAEAGADIVGVDLQDLEETAAQVRTLGRRFLAFQVDLSDREAVDAAWTQILAEAGGVDILVNNAGMQYRQNAYEYPLDVFDKVIAVNLRAGYQLAQLAAGHYRTEKKRGKIINLASLFSTFGGVNVSGYTCSKHGVVGMTRALSNEFAADGICVNAIAPGYIATELTKAIWSDPEKSRPMDERIPMGRWGKPQDFAGPAVFLASEASDYVSGIVLPVDGGYSAR</sequence>
<reference evidence="4" key="1">
    <citation type="submission" date="2016-10" db="EMBL/GenBank/DDBJ databases">
        <authorList>
            <person name="Varghese N."/>
            <person name="Submissions S."/>
        </authorList>
    </citation>
    <scope>NUCLEOTIDE SEQUENCE [LARGE SCALE GENOMIC DNA]</scope>
    <source>
        <strain evidence="4">NLAE-zl-G277</strain>
    </source>
</reference>
<dbReference type="GO" id="GO:0008206">
    <property type="term" value="P:bile acid metabolic process"/>
    <property type="evidence" value="ECO:0007669"/>
    <property type="project" value="UniProtKB-ARBA"/>
</dbReference>
<gene>
    <name evidence="3" type="ORF">SAMN05216313_11775</name>
</gene>
<evidence type="ECO:0000256" key="2">
    <source>
        <dbReference type="ARBA" id="ARBA00023002"/>
    </source>
</evidence>
<evidence type="ECO:0000313" key="4">
    <source>
        <dbReference type="Proteomes" id="UP000198508"/>
    </source>
</evidence>
<dbReference type="Gene3D" id="3.40.50.720">
    <property type="entry name" value="NAD(P)-binding Rossmann-like Domain"/>
    <property type="match status" value="1"/>
</dbReference>
<dbReference type="RefSeq" id="WP_092365851.1">
    <property type="nucleotide sequence ID" value="NZ_DAINWJ010000062.1"/>
</dbReference>
<dbReference type="InterPro" id="IPR036291">
    <property type="entry name" value="NAD(P)-bd_dom_sf"/>
</dbReference>
<dbReference type="FunFam" id="3.40.50.720:FF:000084">
    <property type="entry name" value="Short-chain dehydrogenase reductase"/>
    <property type="match status" value="1"/>
</dbReference>
<dbReference type="PROSITE" id="PS00061">
    <property type="entry name" value="ADH_SHORT"/>
    <property type="match status" value="1"/>
</dbReference>
<dbReference type="SUPFAM" id="SSF51735">
    <property type="entry name" value="NAD(P)-binding Rossmann-fold domains"/>
    <property type="match status" value="1"/>
</dbReference>
<evidence type="ECO:0000256" key="1">
    <source>
        <dbReference type="ARBA" id="ARBA00006484"/>
    </source>
</evidence>
<dbReference type="PANTHER" id="PTHR42760">
    <property type="entry name" value="SHORT-CHAIN DEHYDROGENASES/REDUCTASES FAMILY MEMBER"/>
    <property type="match status" value="1"/>
</dbReference>
<dbReference type="GeneID" id="93279203"/>
<dbReference type="PRINTS" id="PR00081">
    <property type="entry name" value="GDHRDH"/>
</dbReference>
<dbReference type="Pfam" id="PF13561">
    <property type="entry name" value="adh_short_C2"/>
    <property type="match status" value="1"/>
</dbReference>